<sequence>MLDPRSLGELSSADGIDGPNRCRVLADRLFRHVIELGTSRVADFGAMVSCFYMGRLLVEIADGERIVCTNAFLPTPLLGKALADAARSAVPETFVRQDASGRSSPGWTCNRSAARTR</sequence>
<name>A0ABN1J0B2_9GAMM</name>
<evidence type="ECO:0000313" key="2">
    <source>
        <dbReference type="EMBL" id="GAA0724759.1"/>
    </source>
</evidence>
<evidence type="ECO:0000313" key="3">
    <source>
        <dbReference type="Proteomes" id="UP001501523"/>
    </source>
</evidence>
<dbReference type="EMBL" id="BAAAEU010000032">
    <property type="protein sequence ID" value="GAA0724759.1"/>
    <property type="molecule type" value="Genomic_DNA"/>
</dbReference>
<reference evidence="2 3" key="1">
    <citation type="journal article" date="2019" name="Int. J. Syst. Evol. Microbiol.">
        <title>The Global Catalogue of Microorganisms (GCM) 10K type strain sequencing project: providing services to taxonomists for standard genome sequencing and annotation.</title>
        <authorList>
            <consortium name="The Broad Institute Genomics Platform"/>
            <consortium name="The Broad Institute Genome Sequencing Center for Infectious Disease"/>
            <person name="Wu L."/>
            <person name="Ma J."/>
        </authorList>
    </citation>
    <scope>NUCLEOTIDE SEQUENCE [LARGE SCALE GENOMIC DNA]</scope>
    <source>
        <strain evidence="2 3">JCM 15421</strain>
    </source>
</reference>
<feature type="region of interest" description="Disordered" evidence="1">
    <location>
        <begin position="96"/>
        <end position="117"/>
    </location>
</feature>
<organism evidence="2 3">
    <name type="scientific">Dokdonella soli</name>
    <dbReference type="NCBI Taxonomy" id="529810"/>
    <lineage>
        <taxon>Bacteria</taxon>
        <taxon>Pseudomonadati</taxon>
        <taxon>Pseudomonadota</taxon>
        <taxon>Gammaproteobacteria</taxon>
        <taxon>Lysobacterales</taxon>
        <taxon>Rhodanobacteraceae</taxon>
        <taxon>Dokdonella</taxon>
    </lineage>
</organism>
<feature type="compositionally biased region" description="Polar residues" evidence="1">
    <location>
        <begin position="100"/>
        <end position="117"/>
    </location>
</feature>
<protein>
    <submittedName>
        <fullName evidence="2">Uncharacterized protein</fullName>
    </submittedName>
</protein>
<evidence type="ECO:0000256" key="1">
    <source>
        <dbReference type="SAM" id="MobiDB-lite"/>
    </source>
</evidence>
<proteinExistence type="predicted"/>
<dbReference type="Proteomes" id="UP001501523">
    <property type="component" value="Unassembled WGS sequence"/>
</dbReference>
<accession>A0ABN1J0B2</accession>
<comment type="caution">
    <text evidence="2">The sequence shown here is derived from an EMBL/GenBank/DDBJ whole genome shotgun (WGS) entry which is preliminary data.</text>
</comment>
<keyword evidence="3" id="KW-1185">Reference proteome</keyword>
<gene>
    <name evidence="2" type="ORF">GCM10009105_37660</name>
</gene>